<dbReference type="Proteomes" id="UP000237682">
    <property type="component" value="Unassembled WGS sequence"/>
</dbReference>
<dbReference type="InterPro" id="IPR005624">
    <property type="entry name" value="PduO/GlcC-like"/>
</dbReference>
<dbReference type="Gene3D" id="3.30.450.150">
    <property type="entry name" value="Haem-degrading domain"/>
    <property type="match status" value="1"/>
</dbReference>
<evidence type="ECO:0000313" key="2">
    <source>
        <dbReference type="EMBL" id="PRH84227.1"/>
    </source>
</evidence>
<dbReference type="InterPro" id="IPR038084">
    <property type="entry name" value="PduO/GlcC-like_sf"/>
</dbReference>
<proteinExistence type="inferred from homology"/>
<protein>
    <recommendedName>
        <fullName evidence="1">UPF0303 protein C5L14_28505</fullName>
    </recommendedName>
</protein>
<reference evidence="2 3" key="1">
    <citation type="submission" date="2018-02" db="EMBL/GenBank/DDBJ databases">
        <title>Whole genome sequencing of endophytic bacterium.</title>
        <authorList>
            <person name="Eedara R."/>
            <person name="Podile A.R."/>
        </authorList>
    </citation>
    <scope>NUCLEOTIDE SEQUENCE [LARGE SCALE GENOMIC DNA]</scope>
    <source>
        <strain evidence="2 3">RP1T</strain>
    </source>
</reference>
<dbReference type="InterPro" id="IPR010371">
    <property type="entry name" value="YBR137W-like"/>
</dbReference>
<name>A0A2S9Q4G7_9HYPH</name>
<evidence type="ECO:0000256" key="1">
    <source>
        <dbReference type="HAMAP-Rule" id="MF_00761"/>
    </source>
</evidence>
<accession>A0A2S9Q4G7</accession>
<gene>
    <name evidence="2" type="ORF">C5L14_28505</name>
</gene>
<dbReference type="RefSeq" id="WP_105865437.1">
    <property type="nucleotide sequence ID" value="NZ_PUEJ01000015.1"/>
</dbReference>
<dbReference type="EMBL" id="PUEJ01000015">
    <property type="protein sequence ID" value="PRH84227.1"/>
    <property type="molecule type" value="Genomic_DNA"/>
</dbReference>
<dbReference type="PANTHER" id="PTHR28255:SF1">
    <property type="entry name" value="UPF0303 PROTEIN YBR137W"/>
    <property type="match status" value="1"/>
</dbReference>
<sequence length="162" mass="17687">MPNEITLSELLRQEAVLTFPAFDNDTAIDLGTLALGIARERTLPVAIDVSRNRQQLFHAALAGTSPDNDQWIARKSAVVYRFGHSSFYMGQSTPPGGPSFYDRFMVDPKEYAAHGGSFPIIVEGTGPVGAITISGLPQQADHELVVEIIARFLDQRFGKKAL</sequence>
<dbReference type="PANTHER" id="PTHR28255">
    <property type="match status" value="1"/>
</dbReference>
<evidence type="ECO:0000313" key="3">
    <source>
        <dbReference type="Proteomes" id="UP000237682"/>
    </source>
</evidence>
<organism evidence="2 3">
    <name type="scientific">Labrys okinawensis</name>
    <dbReference type="NCBI Taxonomy" id="346911"/>
    <lineage>
        <taxon>Bacteria</taxon>
        <taxon>Pseudomonadati</taxon>
        <taxon>Pseudomonadota</taxon>
        <taxon>Alphaproteobacteria</taxon>
        <taxon>Hyphomicrobiales</taxon>
        <taxon>Xanthobacteraceae</taxon>
        <taxon>Labrys</taxon>
    </lineage>
</organism>
<dbReference type="PIRSF" id="PIRSF008757">
    <property type="entry name" value="UCP008757"/>
    <property type="match status" value="1"/>
</dbReference>
<comment type="similarity">
    <text evidence="1">Belongs to the UPF0303 family.</text>
</comment>
<dbReference type="NCBIfam" id="NF002696">
    <property type="entry name" value="PRK02487.1-5"/>
    <property type="match status" value="1"/>
</dbReference>
<comment type="caution">
    <text evidence="2">The sequence shown here is derived from an EMBL/GenBank/DDBJ whole genome shotgun (WGS) entry which is preliminary data.</text>
</comment>
<dbReference type="OrthoDB" id="9815315at2"/>
<keyword evidence="3" id="KW-1185">Reference proteome</keyword>
<dbReference type="Pfam" id="PF03928">
    <property type="entry name" value="HbpS-like"/>
    <property type="match status" value="1"/>
</dbReference>
<dbReference type="AlphaFoldDB" id="A0A2S9Q4G7"/>
<dbReference type="SUPFAM" id="SSF143744">
    <property type="entry name" value="GlcG-like"/>
    <property type="match status" value="1"/>
</dbReference>
<dbReference type="HAMAP" id="MF_00761">
    <property type="entry name" value="UPF0303"/>
    <property type="match status" value="1"/>
</dbReference>